<dbReference type="SUPFAM" id="SSF46689">
    <property type="entry name" value="Homeodomain-like"/>
    <property type="match status" value="1"/>
</dbReference>
<dbReference type="PANTHER" id="PTHR43280:SF2">
    <property type="entry name" value="HTH-TYPE TRANSCRIPTIONAL REGULATOR EXSA"/>
    <property type="match status" value="1"/>
</dbReference>
<gene>
    <name evidence="5" type="ORF">WAE58_23910</name>
</gene>
<evidence type="ECO:0000256" key="3">
    <source>
        <dbReference type="ARBA" id="ARBA00023163"/>
    </source>
</evidence>
<proteinExistence type="predicted"/>
<dbReference type="Pfam" id="PF12833">
    <property type="entry name" value="HTH_18"/>
    <property type="match status" value="1"/>
</dbReference>
<keyword evidence="1" id="KW-0805">Transcription regulation</keyword>
<dbReference type="EMBL" id="JBBEUB010000013">
    <property type="protein sequence ID" value="MEJ2905510.1"/>
    <property type="molecule type" value="Genomic_DNA"/>
</dbReference>
<dbReference type="SUPFAM" id="SSF51215">
    <property type="entry name" value="Regulatory protein AraC"/>
    <property type="match status" value="1"/>
</dbReference>
<sequence>MKDIIPVHKLYERSSAGMEVIYFDNVQERASILSAHRDDHYIFLYQEKGESNFMLDFKSLLVNDRAILYVLPGQVHHSINSKNVSGWFLAIDTLLVNEEYRTVFEQYIISNGPISLDDAKAEKFKQCLKLLHERFLLIEEPLSRAIAHSLAQSYIGMVAEAYLSQTQFGQKQNTRPVQINSQFRSLLLANFKTIKGPSEYAEKLNISLTYLNEVVKGLTGFPVSYWIHNEIVLEAKRLLYYTDLTVKEISFELGFSDHTYFSRLFTKFAGTSAGAFRAIYRK</sequence>
<dbReference type="RefSeq" id="WP_172660343.1">
    <property type="nucleotide sequence ID" value="NZ_CBFGNQ010000053.1"/>
</dbReference>
<accession>A0ABU8NTB3</accession>
<dbReference type="PANTHER" id="PTHR43280">
    <property type="entry name" value="ARAC-FAMILY TRANSCRIPTIONAL REGULATOR"/>
    <property type="match status" value="1"/>
</dbReference>
<keyword evidence="2" id="KW-0238">DNA-binding</keyword>
<organism evidence="5 6">
    <name type="scientific">Pedobacter panaciterrae</name>
    <dbReference type="NCBI Taxonomy" id="363849"/>
    <lineage>
        <taxon>Bacteria</taxon>
        <taxon>Pseudomonadati</taxon>
        <taxon>Bacteroidota</taxon>
        <taxon>Sphingobacteriia</taxon>
        <taxon>Sphingobacteriales</taxon>
        <taxon>Sphingobacteriaceae</taxon>
        <taxon>Pedobacter</taxon>
    </lineage>
</organism>
<evidence type="ECO:0000259" key="4">
    <source>
        <dbReference type="PROSITE" id="PS01124"/>
    </source>
</evidence>
<keyword evidence="6" id="KW-1185">Reference proteome</keyword>
<evidence type="ECO:0000256" key="1">
    <source>
        <dbReference type="ARBA" id="ARBA00023015"/>
    </source>
</evidence>
<dbReference type="Gene3D" id="1.10.10.60">
    <property type="entry name" value="Homeodomain-like"/>
    <property type="match status" value="1"/>
</dbReference>
<name>A0ABU8NTB3_9SPHI</name>
<dbReference type="SMART" id="SM00342">
    <property type="entry name" value="HTH_ARAC"/>
    <property type="match status" value="1"/>
</dbReference>
<evidence type="ECO:0000313" key="6">
    <source>
        <dbReference type="Proteomes" id="UP001378956"/>
    </source>
</evidence>
<dbReference type="InterPro" id="IPR018060">
    <property type="entry name" value="HTH_AraC"/>
</dbReference>
<evidence type="ECO:0000256" key="2">
    <source>
        <dbReference type="ARBA" id="ARBA00023125"/>
    </source>
</evidence>
<reference evidence="5 6" key="1">
    <citation type="submission" date="2024-03" db="EMBL/GenBank/DDBJ databases">
        <title>Sequence of Lycoming College Course Isolates.</title>
        <authorList>
            <person name="Plotts O."/>
            <person name="Newman J."/>
        </authorList>
    </citation>
    <scope>NUCLEOTIDE SEQUENCE [LARGE SCALE GENOMIC DNA]</scope>
    <source>
        <strain evidence="5 6">CJB-3</strain>
    </source>
</reference>
<keyword evidence="3" id="KW-0804">Transcription</keyword>
<feature type="domain" description="HTH araC/xylS-type" evidence="4">
    <location>
        <begin position="181"/>
        <end position="279"/>
    </location>
</feature>
<comment type="caution">
    <text evidence="5">The sequence shown here is derived from an EMBL/GenBank/DDBJ whole genome shotgun (WGS) entry which is preliminary data.</text>
</comment>
<evidence type="ECO:0000313" key="5">
    <source>
        <dbReference type="EMBL" id="MEJ2905510.1"/>
    </source>
</evidence>
<dbReference type="Proteomes" id="UP001378956">
    <property type="component" value="Unassembled WGS sequence"/>
</dbReference>
<dbReference type="InterPro" id="IPR037923">
    <property type="entry name" value="HTH-like"/>
</dbReference>
<dbReference type="PROSITE" id="PS01124">
    <property type="entry name" value="HTH_ARAC_FAMILY_2"/>
    <property type="match status" value="1"/>
</dbReference>
<protein>
    <submittedName>
        <fullName evidence="5">Helix-turn-helix domain-containing protein</fullName>
    </submittedName>
</protein>
<dbReference type="InterPro" id="IPR009057">
    <property type="entry name" value="Homeodomain-like_sf"/>
</dbReference>